<organism evidence="7 8">
    <name type="scientific">Paenibacillus campinasensis</name>
    <dbReference type="NCBI Taxonomy" id="66347"/>
    <lineage>
        <taxon>Bacteria</taxon>
        <taxon>Bacillati</taxon>
        <taxon>Bacillota</taxon>
        <taxon>Bacilli</taxon>
        <taxon>Bacillales</taxon>
        <taxon>Paenibacillaceae</taxon>
        <taxon>Paenibacillus</taxon>
    </lineage>
</organism>
<reference evidence="7 8" key="1">
    <citation type="submission" date="2019-11" db="EMBL/GenBank/DDBJ databases">
        <title>Draft genome sequences of five Paenibacillus species of dairy origin.</title>
        <authorList>
            <person name="Olajide A.M."/>
            <person name="Chen S."/>
            <person name="Lapointe G."/>
        </authorList>
    </citation>
    <scope>NUCLEOTIDE SEQUENCE [LARGE SCALE GENOMIC DNA]</scope>
    <source>
        <strain evidence="7 8">3CS1</strain>
    </source>
</reference>
<evidence type="ECO:0000256" key="5">
    <source>
        <dbReference type="SAM" id="MobiDB-lite"/>
    </source>
</evidence>
<dbReference type="PANTHER" id="PTHR30532">
    <property type="entry name" value="IRON III DICITRATE-BINDING PERIPLASMIC PROTEIN"/>
    <property type="match status" value="1"/>
</dbReference>
<dbReference type="Gene3D" id="3.40.50.1980">
    <property type="entry name" value="Nitrogenase molybdenum iron protein domain"/>
    <property type="match status" value="2"/>
</dbReference>
<accession>A0ABW9T6V1</accession>
<name>A0ABW9T6V1_9BACL</name>
<comment type="subcellular location">
    <subcellularLocation>
        <location evidence="1">Cell envelope</location>
    </subcellularLocation>
</comment>
<dbReference type="PANTHER" id="PTHR30532:SF24">
    <property type="entry name" value="FERRIC ENTEROBACTIN-BINDING PERIPLASMIC PROTEIN FEPB"/>
    <property type="match status" value="1"/>
</dbReference>
<feature type="compositionally biased region" description="Polar residues" evidence="5">
    <location>
        <begin position="23"/>
        <end position="33"/>
    </location>
</feature>
<evidence type="ECO:0000256" key="1">
    <source>
        <dbReference type="ARBA" id="ARBA00004196"/>
    </source>
</evidence>
<evidence type="ECO:0000256" key="2">
    <source>
        <dbReference type="ARBA" id="ARBA00008814"/>
    </source>
</evidence>
<dbReference type="Proteomes" id="UP000435177">
    <property type="component" value="Unassembled WGS sequence"/>
</dbReference>
<evidence type="ECO:0000313" key="7">
    <source>
        <dbReference type="EMBL" id="MUG69009.1"/>
    </source>
</evidence>
<gene>
    <name evidence="7" type="ORF">GNP94_23940</name>
</gene>
<feature type="region of interest" description="Disordered" evidence="5">
    <location>
        <begin position="17"/>
        <end position="41"/>
    </location>
</feature>
<proteinExistence type="inferred from homology"/>
<dbReference type="PROSITE" id="PS50983">
    <property type="entry name" value="FE_B12_PBP"/>
    <property type="match status" value="1"/>
</dbReference>
<evidence type="ECO:0000259" key="6">
    <source>
        <dbReference type="PROSITE" id="PS50983"/>
    </source>
</evidence>
<keyword evidence="3" id="KW-0813">Transport</keyword>
<comment type="similarity">
    <text evidence="2">Belongs to the bacterial solute-binding protein 8 family.</text>
</comment>
<dbReference type="InterPro" id="IPR051313">
    <property type="entry name" value="Bact_iron-sidero_bind"/>
</dbReference>
<dbReference type="CDD" id="cd01146">
    <property type="entry name" value="FhuD"/>
    <property type="match status" value="1"/>
</dbReference>
<keyword evidence="4" id="KW-0732">Signal</keyword>
<dbReference type="SUPFAM" id="SSF53807">
    <property type="entry name" value="Helical backbone' metal receptor"/>
    <property type="match status" value="1"/>
</dbReference>
<feature type="domain" description="Fe/B12 periplasmic-binding" evidence="6">
    <location>
        <begin position="65"/>
        <end position="345"/>
    </location>
</feature>
<protein>
    <submittedName>
        <fullName evidence="7">ABC transporter substrate-binding protein</fullName>
    </submittedName>
</protein>
<dbReference type="InterPro" id="IPR002491">
    <property type="entry name" value="ABC_transptr_periplasmic_BD"/>
</dbReference>
<evidence type="ECO:0000256" key="4">
    <source>
        <dbReference type="ARBA" id="ARBA00022729"/>
    </source>
</evidence>
<comment type="caution">
    <text evidence="7">The sequence shown here is derived from an EMBL/GenBank/DDBJ whole genome shotgun (WGS) entry which is preliminary data.</text>
</comment>
<keyword evidence="8" id="KW-1185">Reference proteome</keyword>
<evidence type="ECO:0000313" key="8">
    <source>
        <dbReference type="Proteomes" id="UP000435177"/>
    </source>
</evidence>
<dbReference type="EMBL" id="WOAA01000050">
    <property type="protein sequence ID" value="MUG69009.1"/>
    <property type="molecule type" value="Genomic_DNA"/>
</dbReference>
<sequence>MVALFVMVNIISGCGMGGAQPADTKSISSSTEQVAGDPAEKSTVSYPITIEHAFGQSVIEKEPERVVAIAQGNGDVSLALGVVPVGISRANYGNFVVSDTGLFPWTETAYQQLGDENPNVFDDTDGLNFEAINNAKPDVILAAFSGITQEDYNLLTQIAPVVAYPELAWGANWKDQIVLNAKGLGKEAEGKELLSRTEELIHKKMTEYPALQDKKTAFIFISPKDLGKLYVYLPTNPRYDYLIDIGLSVPEGIQQLAKETQGFTATVSAENVDLLKDAELIVTYGDPAFLEVLQADSLIGQIPAISNGAVALLDDSTALAASAQPSVLSIPAHIDEYLGLLSKAAEKAQ</sequence>
<dbReference type="Pfam" id="PF01497">
    <property type="entry name" value="Peripla_BP_2"/>
    <property type="match status" value="1"/>
</dbReference>
<evidence type="ECO:0000256" key="3">
    <source>
        <dbReference type="ARBA" id="ARBA00022448"/>
    </source>
</evidence>